<evidence type="ECO:0000256" key="6">
    <source>
        <dbReference type="ARBA" id="ARBA00022989"/>
    </source>
</evidence>
<dbReference type="AlphaFoldDB" id="A0A8S1EXE3"/>
<comment type="subcellular location">
    <subcellularLocation>
        <location evidence="2">Cytoplasm</location>
        <location evidence="2">Perinuclear region</location>
    </subcellularLocation>
    <subcellularLocation>
        <location evidence="1">Lysosome membrane</location>
        <topology evidence="1">Multi-pass membrane protein</topology>
    </subcellularLocation>
</comment>
<feature type="compositionally biased region" description="Polar residues" evidence="12">
    <location>
        <begin position="31"/>
        <end position="45"/>
    </location>
</feature>
<dbReference type="GO" id="GO:0048471">
    <property type="term" value="C:perinuclear region of cytoplasm"/>
    <property type="evidence" value="ECO:0007669"/>
    <property type="project" value="UniProtKB-SubCell"/>
</dbReference>
<evidence type="ECO:0000256" key="3">
    <source>
        <dbReference type="ARBA" id="ARBA00008090"/>
    </source>
</evidence>
<keyword evidence="8" id="KW-0458">Lysosome</keyword>
<evidence type="ECO:0000256" key="11">
    <source>
        <dbReference type="ARBA" id="ARBA00046593"/>
    </source>
</evidence>
<name>A0A8S1EXE3_9PELO</name>
<evidence type="ECO:0000256" key="9">
    <source>
        <dbReference type="ARBA" id="ARBA00035284"/>
    </source>
</evidence>
<evidence type="ECO:0000256" key="13">
    <source>
        <dbReference type="SAM" id="Phobius"/>
    </source>
</evidence>
<proteinExistence type="inferred from homology"/>
<keyword evidence="7 13" id="KW-0472">Membrane</keyword>
<dbReference type="InterPro" id="IPR019317">
    <property type="entry name" value="BRI3"/>
</dbReference>
<dbReference type="PANTHER" id="PTHR13551">
    <property type="entry name" value="BRAIN PROTEIN I3"/>
    <property type="match status" value="1"/>
</dbReference>
<feature type="transmembrane region" description="Helical" evidence="13">
    <location>
        <begin position="169"/>
        <end position="190"/>
    </location>
</feature>
<evidence type="ECO:0000256" key="1">
    <source>
        <dbReference type="ARBA" id="ARBA00004155"/>
    </source>
</evidence>
<comment type="similarity">
    <text evidence="3">Belongs to the BRI3 family.</text>
</comment>
<evidence type="ECO:0000256" key="5">
    <source>
        <dbReference type="ARBA" id="ARBA00022692"/>
    </source>
</evidence>
<feature type="compositionally biased region" description="Low complexity" evidence="12">
    <location>
        <begin position="65"/>
        <end position="78"/>
    </location>
</feature>
<keyword evidence="6 13" id="KW-1133">Transmembrane helix</keyword>
<dbReference type="OrthoDB" id="5841096at2759"/>
<dbReference type="GO" id="GO:0005765">
    <property type="term" value="C:lysosomal membrane"/>
    <property type="evidence" value="ECO:0007669"/>
    <property type="project" value="UniProtKB-SubCell"/>
</dbReference>
<sequence>MSDNEMKKQPMPEESRNPAEGASSAPPMEEANTQRNSNSFENVANAQVERQPPPPPGIRPLADLQNQTTQPNNSQQSPYDAPPPSYQTAMSYPAAPTYGGGAGPKYNGQPPIYNPHPLPAITQVRLPQPPQTGNTIRVENITPNVVLQVQSGPTCPQCRNGIVIRQTDMCCLLSLILLTIFTFPCGLIFLCCVPCTIQNRCTNCNRLAV</sequence>
<feature type="region of interest" description="Disordered" evidence="12">
    <location>
        <begin position="1"/>
        <end position="93"/>
    </location>
</feature>
<protein>
    <recommendedName>
        <fullName evidence="9">Membrane protein BRI3</fullName>
    </recommendedName>
    <alternativeName>
        <fullName evidence="10">Brain protein I3</fullName>
    </alternativeName>
</protein>
<evidence type="ECO:0000256" key="4">
    <source>
        <dbReference type="ARBA" id="ARBA00022490"/>
    </source>
</evidence>
<dbReference type="EMBL" id="CADEPM010000004">
    <property type="protein sequence ID" value="CAB3404228.1"/>
    <property type="molecule type" value="Genomic_DNA"/>
</dbReference>
<accession>A0A8S1EXE3</accession>
<comment type="caution">
    <text evidence="14">The sequence shown here is derived from an EMBL/GenBank/DDBJ whole genome shotgun (WGS) entry which is preliminary data.</text>
</comment>
<keyword evidence="5 13" id="KW-0812">Transmembrane</keyword>
<evidence type="ECO:0000256" key="7">
    <source>
        <dbReference type="ARBA" id="ARBA00023136"/>
    </source>
</evidence>
<evidence type="ECO:0000313" key="15">
    <source>
        <dbReference type="Proteomes" id="UP000494206"/>
    </source>
</evidence>
<gene>
    <name evidence="14" type="ORF">CBOVIS_LOCUS6601</name>
</gene>
<evidence type="ECO:0000313" key="14">
    <source>
        <dbReference type="EMBL" id="CAB3404228.1"/>
    </source>
</evidence>
<evidence type="ECO:0000256" key="2">
    <source>
        <dbReference type="ARBA" id="ARBA00004556"/>
    </source>
</evidence>
<organism evidence="14 15">
    <name type="scientific">Caenorhabditis bovis</name>
    <dbReference type="NCBI Taxonomy" id="2654633"/>
    <lineage>
        <taxon>Eukaryota</taxon>
        <taxon>Metazoa</taxon>
        <taxon>Ecdysozoa</taxon>
        <taxon>Nematoda</taxon>
        <taxon>Chromadorea</taxon>
        <taxon>Rhabditida</taxon>
        <taxon>Rhabditina</taxon>
        <taxon>Rhabditomorpha</taxon>
        <taxon>Rhabditoidea</taxon>
        <taxon>Rhabditidae</taxon>
        <taxon>Peloderinae</taxon>
        <taxon>Caenorhabditis</taxon>
    </lineage>
</organism>
<dbReference type="PANTHER" id="PTHR13551:SF1">
    <property type="entry name" value="MEMBRANE PROTEIN BRI3"/>
    <property type="match status" value="1"/>
</dbReference>
<feature type="compositionally biased region" description="Basic and acidic residues" evidence="12">
    <location>
        <begin position="1"/>
        <end position="17"/>
    </location>
</feature>
<keyword evidence="15" id="KW-1185">Reference proteome</keyword>
<reference evidence="14 15" key="1">
    <citation type="submission" date="2020-04" db="EMBL/GenBank/DDBJ databases">
        <authorList>
            <person name="Laetsch R D."/>
            <person name="Stevens L."/>
            <person name="Kumar S."/>
            <person name="Blaxter L. M."/>
        </authorList>
    </citation>
    <scope>NUCLEOTIDE SEQUENCE [LARGE SCALE GENOMIC DNA]</scope>
</reference>
<dbReference type="Proteomes" id="UP000494206">
    <property type="component" value="Unassembled WGS sequence"/>
</dbReference>
<evidence type="ECO:0000256" key="12">
    <source>
        <dbReference type="SAM" id="MobiDB-lite"/>
    </source>
</evidence>
<comment type="subunit">
    <text evidence="11">Interacts with BRI3BP. Interacts with MGAT1 and IFITM3.</text>
</comment>
<evidence type="ECO:0000256" key="10">
    <source>
        <dbReference type="ARBA" id="ARBA00035449"/>
    </source>
</evidence>
<keyword evidence="4" id="KW-0963">Cytoplasm</keyword>
<evidence type="ECO:0000256" key="8">
    <source>
        <dbReference type="ARBA" id="ARBA00023228"/>
    </source>
</evidence>